<evidence type="ECO:0000313" key="4">
    <source>
        <dbReference type="Proteomes" id="UP001328107"/>
    </source>
</evidence>
<dbReference type="Gene3D" id="3.30.420.80">
    <property type="entry name" value="Ribosomal protein S11"/>
    <property type="match status" value="1"/>
</dbReference>
<gene>
    <name evidence="3" type="ORF">PMAYCL1PPCAC_00895</name>
</gene>
<reference evidence="4" key="1">
    <citation type="submission" date="2022-10" db="EMBL/GenBank/DDBJ databases">
        <title>Genome assembly of Pristionchus species.</title>
        <authorList>
            <person name="Yoshida K."/>
            <person name="Sommer R.J."/>
        </authorList>
    </citation>
    <scope>NUCLEOTIDE SEQUENCE [LARGE SCALE GENOMIC DNA]</scope>
    <source>
        <strain evidence="4">RS5460</strain>
    </source>
</reference>
<name>A0AAN4Z3Q3_9BILA</name>
<evidence type="ECO:0000313" key="3">
    <source>
        <dbReference type="EMBL" id="GMR30700.1"/>
    </source>
</evidence>
<protein>
    <recommendedName>
        <fullName evidence="5">Ribosomal protein</fullName>
    </recommendedName>
</protein>
<comment type="caution">
    <text evidence="3">The sequence shown here is derived from an EMBL/GenBank/DDBJ whole genome shotgun (WGS) entry which is preliminary data.</text>
</comment>
<dbReference type="InterPro" id="IPR036967">
    <property type="entry name" value="Ribosomal_uS11_sf"/>
</dbReference>
<proteinExistence type="predicted"/>
<sequence length="81" mass="8899">RAQEDDHHWTDIGHGVAAGQRLVRRGIRTVKVQVRGLGPGGMTPVKGRTVAGVNVVSITDHTLFPGLCPTQEDQEHLRLLW</sequence>
<keyword evidence="2" id="KW-0687">Ribonucleoprotein</keyword>
<dbReference type="GO" id="GO:0006412">
    <property type="term" value="P:translation"/>
    <property type="evidence" value="ECO:0007669"/>
    <property type="project" value="InterPro"/>
</dbReference>
<dbReference type="GO" id="GO:0005840">
    <property type="term" value="C:ribosome"/>
    <property type="evidence" value="ECO:0007669"/>
    <property type="project" value="UniProtKB-KW"/>
</dbReference>
<dbReference type="GO" id="GO:1990904">
    <property type="term" value="C:ribonucleoprotein complex"/>
    <property type="evidence" value="ECO:0007669"/>
    <property type="project" value="UniProtKB-KW"/>
</dbReference>
<dbReference type="SUPFAM" id="SSF53137">
    <property type="entry name" value="Translational machinery components"/>
    <property type="match status" value="1"/>
</dbReference>
<dbReference type="GO" id="GO:0003735">
    <property type="term" value="F:structural constituent of ribosome"/>
    <property type="evidence" value="ECO:0007669"/>
    <property type="project" value="InterPro"/>
</dbReference>
<accession>A0AAN4Z3Q3</accession>
<evidence type="ECO:0008006" key="5">
    <source>
        <dbReference type="Google" id="ProtNLM"/>
    </source>
</evidence>
<evidence type="ECO:0000256" key="1">
    <source>
        <dbReference type="ARBA" id="ARBA00022980"/>
    </source>
</evidence>
<dbReference type="AlphaFoldDB" id="A0AAN4Z3Q3"/>
<keyword evidence="1" id="KW-0689">Ribosomal protein</keyword>
<organism evidence="3 4">
    <name type="scientific">Pristionchus mayeri</name>
    <dbReference type="NCBI Taxonomy" id="1317129"/>
    <lineage>
        <taxon>Eukaryota</taxon>
        <taxon>Metazoa</taxon>
        <taxon>Ecdysozoa</taxon>
        <taxon>Nematoda</taxon>
        <taxon>Chromadorea</taxon>
        <taxon>Rhabditida</taxon>
        <taxon>Rhabditina</taxon>
        <taxon>Diplogasteromorpha</taxon>
        <taxon>Diplogasteroidea</taxon>
        <taxon>Neodiplogasteridae</taxon>
        <taxon>Pristionchus</taxon>
    </lineage>
</organism>
<keyword evidence="4" id="KW-1185">Reference proteome</keyword>
<feature type="non-terminal residue" evidence="3">
    <location>
        <position position="1"/>
    </location>
</feature>
<evidence type="ECO:0000256" key="2">
    <source>
        <dbReference type="ARBA" id="ARBA00023274"/>
    </source>
</evidence>
<dbReference type="EMBL" id="BTRK01000001">
    <property type="protein sequence ID" value="GMR30700.1"/>
    <property type="molecule type" value="Genomic_DNA"/>
</dbReference>
<dbReference type="Proteomes" id="UP001328107">
    <property type="component" value="Unassembled WGS sequence"/>
</dbReference>